<evidence type="ECO:0000313" key="2">
    <source>
        <dbReference type="EMBL" id="MBB4649546.1"/>
    </source>
</evidence>
<evidence type="ECO:0000313" key="3">
    <source>
        <dbReference type="Proteomes" id="UP000539538"/>
    </source>
</evidence>
<dbReference type="EMBL" id="JACHOT010000001">
    <property type="protein sequence ID" value="MBB4649546.1"/>
    <property type="molecule type" value="Genomic_DNA"/>
</dbReference>
<keyword evidence="3" id="KW-1185">Reference proteome</keyword>
<gene>
    <name evidence="2" type="ORF">GGQ99_001268</name>
</gene>
<sequence>MPQKQIVTHLKSALDLSRFAKDPFLTYLIGMARSEAQRNLNRAKKADSIKRRQAREVLPA</sequence>
<protein>
    <submittedName>
        <fullName evidence="2">Uncharacterized protein</fullName>
    </submittedName>
</protein>
<proteinExistence type="predicted"/>
<name>A0ABR6L0J3_9HYPH</name>
<dbReference type="Proteomes" id="UP000539538">
    <property type="component" value="Unassembled WGS sequence"/>
</dbReference>
<feature type="region of interest" description="Disordered" evidence="1">
    <location>
        <begin position="39"/>
        <end position="60"/>
    </location>
</feature>
<evidence type="ECO:0000256" key="1">
    <source>
        <dbReference type="SAM" id="MobiDB-lite"/>
    </source>
</evidence>
<comment type="caution">
    <text evidence="2">The sequence shown here is derived from an EMBL/GenBank/DDBJ whole genome shotgun (WGS) entry which is preliminary data.</text>
</comment>
<reference evidence="2 3" key="1">
    <citation type="submission" date="2020-08" db="EMBL/GenBank/DDBJ databases">
        <title>Genomic Encyclopedia of Type Strains, Phase IV (KMG-IV): sequencing the most valuable type-strain genomes for metagenomic binning, comparative biology and taxonomic classification.</title>
        <authorList>
            <person name="Goeker M."/>
        </authorList>
    </citation>
    <scope>NUCLEOTIDE SEQUENCE [LARGE SCALE GENOMIC DNA]</scope>
    <source>
        <strain evidence="2 3">DSM 7050</strain>
    </source>
</reference>
<organism evidence="2 3">
    <name type="scientific">Aminobacter niigataensis</name>
    <dbReference type="NCBI Taxonomy" id="83265"/>
    <lineage>
        <taxon>Bacteria</taxon>
        <taxon>Pseudomonadati</taxon>
        <taxon>Pseudomonadota</taxon>
        <taxon>Alphaproteobacteria</taxon>
        <taxon>Hyphomicrobiales</taxon>
        <taxon>Phyllobacteriaceae</taxon>
        <taxon>Aminobacter</taxon>
    </lineage>
</organism>
<accession>A0ABR6L0J3</accession>